<comment type="function">
    <text evidence="6">Component of the 90S pre-ribosome involved in the maturation of rRNAs. Required for early cleavages of the pre-RNAs in the 40S ribosomal subunit maturation pathway.</text>
</comment>
<evidence type="ECO:0000256" key="1">
    <source>
        <dbReference type="ARBA" id="ARBA00004604"/>
    </source>
</evidence>
<dbReference type="Gramene" id="GBG72641">
    <property type="protein sequence ID" value="GBG72641"/>
    <property type="gene ID" value="CBR_g12215"/>
</dbReference>
<dbReference type="EMBL" id="BFEA01000169">
    <property type="protein sequence ID" value="GBG72641.1"/>
    <property type="molecule type" value="Genomic_DNA"/>
</dbReference>
<evidence type="ECO:0000313" key="9">
    <source>
        <dbReference type="EMBL" id="GBG72641.1"/>
    </source>
</evidence>
<keyword evidence="5 6" id="KW-0539">Nucleus</keyword>
<dbReference type="Pfam" id="PF06102">
    <property type="entry name" value="RRP36"/>
    <property type="match status" value="1"/>
</dbReference>
<dbReference type="InterPro" id="IPR009292">
    <property type="entry name" value="RRP36"/>
</dbReference>
<name>A0A388KRE5_CHABU</name>
<evidence type="ECO:0000256" key="6">
    <source>
        <dbReference type="RuleBase" id="RU368027"/>
    </source>
</evidence>
<dbReference type="GO" id="GO:0005730">
    <property type="term" value="C:nucleolus"/>
    <property type="evidence" value="ECO:0007669"/>
    <property type="project" value="UniProtKB-SubCell"/>
</dbReference>
<proteinExistence type="inferred from homology"/>
<keyword evidence="10" id="KW-1185">Reference proteome</keyword>
<protein>
    <recommendedName>
        <fullName evidence="6">rRNA biogenesis protein RRP36</fullName>
    </recommendedName>
</protein>
<evidence type="ECO:0000256" key="8">
    <source>
        <dbReference type="SAM" id="MobiDB-lite"/>
    </source>
</evidence>
<keyword evidence="4 6" id="KW-0698">rRNA processing</keyword>
<evidence type="ECO:0000313" key="10">
    <source>
        <dbReference type="Proteomes" id="UP000265515"/>
    </source>
</evidence>
<dbReference type="STRING" id="69332.A0A388KRE5"/>
<keyword evidence="6" id="KW-0687">Ribonucleoprotein</keyword>
<evidence type="ECO:0000256" key="3">
    <source>
        <dbReference type="ARBA" id="ARBA00022517"/>
    </source>
</evidence>
<comment type="subunit">
    <text evidence="6">Associates with 90S and pre-40S pre-ribosomal particles.</text>
</comment>
<accession>A0A388KRE5</accession>
<dbReference type="OMA" id="CRNVEQK"/>
<dbReference type="PANTHER" id="PTHR21738">
    <property type="entry name" value="RIBOSOMAL RNA PROCESSING PROTEIN 36 HOMOLOG"/>
    <property type="match status" value="1"/>
</dbReference>
<comment type="caution">
    <text evidence="9">The sequence shown here is derived from an EMBL/GenBank/DDBJ whole genome shotgun (WGS) entry which is preliminary data.</text>
</comment>
<comment type="subcellular location">
    <subcellularLocation>
        <location evidence="1 6">Nucleus</location>
        <location evidence="1 6">Nucleolus</location>
    </subcellularLocation>
</comment>
<evidence type="ECO:0000256" key="4">
    <source>
        <dbReference type="ARBA" id="ARBA00022552"/>
    </source>
</evidence>
<reference evidence="9 10" key="1">
    <citation type="journal article" date="2018" name="Cell">
        <title>The Chara Genome: Secondary Complexity and Implications for Plant Terrestrialization.</title>
        <authorList>
            <person name="Nishiyama T."/>
            <person name="Sakayama H."/>
            <person name="Vries J.D."/>
            <person name="Buschmann H."/>
            <person name="Saint-Marcoux D."/>
            <person name="Ullrich K.K."/>
            <person name="Haas F.B."/>
            <person name="Vanderstraeten L."/>
            <person name="Becker D."/>
            <person name="Lang D."/>
            <person name="Vosolsobe S."/>
            <person name="Rombauts S."/>
            <person name="Wilhelmsson P.K.I."/>
            <person name="Janitza P."/>
            <person name="Kern R."/>
            <person name="Heyl A."/>
            <person name="Rumpler F."/>
            <person name="Villalobos L.I.A.C."/>
            <person name="Clay J.M."/>
            <person name="Skokan R."/>
            <person name="Toyoda A."/>
            <person name="Suzuki Y."/>
            <person name="Kagoshima H."/>
            <person name="Schijlen E."/>
            <person name="Tajeshwar N."/>
            <person name="Catarino B."/>
            <person name="Hetherington A.J."/>
            <person name="Saltykova A."/>
            <person name="Bonnot C."/>
            <person name="Breuninger H."/>
            <person name="Symeonidi A."/>
            <person name="Radhakrishnan G.V."/>
            <person name="Van Nieuwerburgh F."/>
            <person name="Deforce D."/>
            <person name="Chang C."/>
            <person name="Karol K.G."/>
            <person name="Hedrich R."/>
            <person name="Ulvskov P."/>
            <person name="Glockner G."/>
            <person name="Delwiche C.F."/>
            <person name="Petrasek J."/>
            <person name="Van de Peer Y."/>
            <person name="Friml J."/>
            <person name="Beilby M."/>
            <person name="Dolan L."/>
            <person name="Kohara Y."/>
            <person name="Sugano S."/>
            <person name="Fujiyama A."/>
            <person name="Delaux P.-M."/>
            <person name="Quint M."/>
            <person name="TheiBen G."/>
            <person name="Hagemann M."/>
            <person name="Harholt J."/>
            <person name="Dunand C."/>
            <person name="Zachgo S."/>
            <person name="Langdale J."/>
            <person name="Maumus F."/>
            <person name="Straeten D.V.D."/>
            <person name="Gould S.B."/>
            <person name="Rensing S.A."/>
        </authorList>
    </citation>
    <scope>NUCLEOTIDE SEQUENCE [LARGE SCALE GENOMIC DNA]</scope>
    <source>
        <strain evidence="9 10">S276</strain>
    </source>
</reference>
<evidence type="ECO:0000256" key="2">
    <source>
        <dbReference type="ARBA" id="ARBA00009418"/>
    </source>
</evidence>
<evidence type="ECO:0000256" key="7">
    <source>
        <dbReference type="SAM" id="Coils"/>
    </source>
</evidence>
<organism evidence="9 10">
    <name type="scientific">Chara braunii</name>
    <name type="common">Braun's stonewort</name>
    <dbReference type="NCBI Taxonomy" id="69332"/>
    <lineage>
        <taxon>Eukaryota</taxon>
        <taxon>Viridiplantae</taxon>
        <taxon>Streptophyta</taxon>
        <taxon>Charophyceae</taxon>
        <taxon>Charales</taxon>
        <taxon>Characeae</taxon>
        <taxon>Chara</taxon>
    </lineage>
</organism>
<keyword evidence="3 6" id="KW-0690">Ribosome biogenesis</keyword>
<dbReference type="PANTHER" id="PTHR21738:SF0">
    <property type="entry name" value="RIBOSOMAL RNA PROCESSING PROTEIN 36 HOMOLOG"/>
    <property type="match status" value="1"/>
</dbReference>
<dbReference type="OrthoDB" id="448446at2759"/>
<dbReference type="GO" id="GO:0000462">
    <property type="term" value="P:maturation of SSU-rRNA from tricistronic rRNA transcript (SSU-rRNA, 5.8S rRNA, LSU-rRNA)"/>
    <property type="evidence" value="ECO:0007669"/>
    <property type="project" value="TreeGrafter"/>
</dbReference>
<sequence>MWPVEISSKRPVPRFREVVQPTKKEIRDPRFESLSGKFSETGFRKAYGFLFDEVLPAEKESLKQELTKAKREGGDAKELEDNFSRVERLLKEDQKNQAKKDREREIRKKQLDQIKQGKKPFFLKKSEEKKIELMGKFEELKEKGNLDAYITKKRKKNAAKDRRFMPYRRPVQNERKR</sequence>
<keyword evidence="7" id="KW-0175">Coiled coil</keyword>
<comment type="similarity">
    <text evidence="2 6">Belongs to the RRP36 family.</text>
</comment>
<evidence type="ECO:0000256" key="5">
    <source>
        <dbReference type="ARBA" id="ARBA00023242"/>
    </source>
</evidence>
<dbReference type="GO" id="GO:0030686">
    <property type="term" value="C:90S preribosome"/>
    <property type="evidence" value="ECO:0007669"/>
    <property type="project" value="TreeGrafter"/>
</dbReference>
<dbReference type="Proteomes" id="UP000265515">
    <property type="component" value="Unassembled WGS sequence"/>
</dbReference>
<feature type="coiled-coil region" evidence="7">
    <location>
        <begin position="59"/>
        <end position="96"/>
    </location>
</feature>
<gene>
    <name evidence="9" type="ORF">CBR_g12215</name>
</gene>
<feature type="region of interest" description="Disordered" evidence="8">
    <location>
        <begin position="151"/>
        <end position="177"/>
    </location>
</feature>
<dbReference type="AlphaFoldDB" id="A0A388KRE5"/>